<dbReference type="EnsemblMetazoa" id="OVOC4480.2">
    <property type="protein sequence ID" value="OVOC4480.2"/>
    <property type="gene ID" value="WBGene00241289"/>
</dbReference>
<dbReference type="OMA" id="QQQGCKE"/>
<evidence type="ECO:0000256" key="2">
    <source>
        <dbReference type="ARBA" id="ARBA00023054"/>
    </source>
</evidence>
<dbReference type="STRING" id="6282.A0A2K6W2Y1"/>
<comment type="similarity">
    <text evidence="1">Belongs to the SIKE family.</text>
</comment>
<evidence type="ECO:0008006" key="6">
    <source>
        <dbReference type="Google" id="ProtNLM"/>
    </source>
</evidence>
<keyword evidence="5" id="KW-1185">Reference proteome</keyword>
<evidence type="ECO:0000313" key="4">
    <source>
        <dbReference type="EnsemblMetazoa" id="OVOC4480.1"/>
    </source>
</evidence>
<dbReference type="AlphaFoldDB" id="A0A2K6W2Y1"/>
<dbReference type="Pfam" id="PF05769">
    <property type="entry name" value="SIKE"/>
    <property type="match status" value="1"/>
</dbReference>
<sequence length="225" mass="25799">MSSTSIGQLMADMRQLVINLQTRERATDNALAKSQIVNDKISGMKEYQDEVANMNDCWRMQGRKVLVAGLQHENRQILQLQQENRELRQALEDCENTLQLVMQKHRDVVTKLAKQFIPPFRILQENKKCEVSINEKIVNLSRLLNECLADGESISNHDQELIARLTTENACLRELLNISTYNEPNIARNFLDITSAEKPNYSNGLTAVYDKNCEQSKEKVFNSSI</sequence>
<reference evidence="4" key="2">
    <citation type="submission" date="2018-02" db="UniProtKB">
        <authorList>
            <consortium name="EnsemblMetazoa"/>
        </authorList>
    </citation>
    <scope>IDENTIFICATION</scope>
</reference>
<evidence type="ECO:0000256" key="1">
    <source>
        <dbReference type="ARBA" id="ARBA00005537"/>
    </source>
</evidence>
<evidence type="ECO:0000313" key="5">
    <source>
        <dbReference type="Proteomes" id="UP000024404"/>
    </source>
</evidence>
<proteinExistence type="inferred from homology"/>
<dbReference type="EMBL" id="CMVM020000132">
    <property type="status" value="NOT_ANNOTATED_CDS"/>
    <property type="molecule type" value="Genomic_DNA"/>
</dbReference>
<name>A0A2K6W2Y1_ONCVO</name>
<feature type="coiled-coil region" evidence="3">
    <location>
        <begin position="70"/>
        <end position="104"/>
    </location>
</feature>
<dbReference type="EnsemblMetazoa" id="OVOC4480.1">
    <property type="protein sequence ID" value="OVOC4480.1"/>
    <property type="gene ID" value="WBGene00241289"/>
</dbReference>
<accession>A0A2K6W2Y1</accession>
<dbReference type="PANTHER" id="PTHR12186:SF2">
    <property type="entry name" value="FGFR1 ONCOGENE PARTNER 2 HOMOLOG"/>
    <property type="match status" value="1"/>
</dbReference>
<keyword evidence="2 3" id="KW-0175">Coiled coil</keyword>
<dbReference type="InterPro" id="IPR008555">
    <property type="entry name" value="SIKE"/>
</dbReference>
<organism evidence="4 5">
    <name type="scientific">Onchocerca volvulus</name>
    <dbReference type="NCBI Taxonomy" id="6282"/>
    <lineage>
        <taxon>Eukaryota</taxon>
        <taxon>Metazoa</taxon>
        <taxon>Ecdysozoa</taxon>
        <taxon>Nematoda</taxon>
        <taxon>Chromadorea</taxon>
        <taxon>Rhabditida</taxon>
        <taxon>Spirurina</taxon>
        <taxon>Spiruromorpha</taxon>
        <taxon>Filarioidea</taxon>
        <taxon>Onchocercidae</taxon>
        <taxon>Onchocerca</taxon>
    </lineage>
</organism>
<dbReference type="PANTHER" id="PTHR12186">
    <property type="entry name" value="SIKE FAMILY MEMBER"/>
    <property type="match status" value="1"/>
</dbReference>
<reference evidence="5" key="1">
    <citation type="submission" date="2013-10" db="EMBL/GenBank/DDBJ databases">
        <title>Genome sequencing of Onchocerca volvulus.</title>
        <authorList>
            <person name="Cotton J."/>
            <person name="Tsai J."/>
            <person name="Stanley E."/>
            <person name="Tracey A."/>
            <person name="Holroyd N."/>
            <person name="Lustigman S."/>
            <person name="Berriman M."/>
        </authorList>
    </citation>
    <scope>NUCLEOTIDE SEQUENCE</scope>
</reference>
<dbReference type="Proteomes" id="UP000024404">
    <property type="component" value="Unassembled WGS sequence"/>
</dbReference>
<evidence type="ECO:0000256" key="3">
    <source>
        <dbReference type="SAM" id="Coils"/>
    </source>
</evidence>
<protein>
    <recommendedName>
        <fullName evidence="6">FGFR1 oncogene partner 2 homolog</fullName>
    </recommendedName>
</protein>